<sequence>MKDTSSKTSESISYHGRLKQHLSNLSINVNHKICFMVKESRNKYIAYLRTTRDRIDENPRVSNSIRLLSALHRMWISLIKKHHKKNQHNIISKKLVILRDISCLRARTRI</sequence>
<organism evidence="1">
    <name type="scientific">Schizaphis graminum</name>
    <name type="common">Green bug aphid</name>
    <dbReference type="NCBI Taxonomy" id="13262"/>
    <lineage>
        <taxon>Eukaryota</taxon>
        <taxon>Metazoa</taxon>
        <taxon>Ecdysozoa</taxon>
        <taxon>Arthropoda</taxon>
        <taxon>Hexapoda</taxon>
        <taxon>Insecta</taxon>
        <taxon>Pterygota</taxon>
        <taxon>Neoptera</taxon>
        <taxon>Paraneoptera</taxon>
        <taxon>Hemiptera</taxon>
        <taxon>Sternorrhyncha</taxon>
        <taxon>Aphidomorpha</taxon>
        <taxon>Aphidoidea</taxon>
        <taxon>Aphididae</taxon>
        <taxon>Aphidini</taxon>
        <taxon>Schizaphis</taxon>
    </lineage>
</organism>
<proteinExistence type="predicted"/>
<evidence type="ECO:0000313" key="1">
    <source>
        <dbReference type="EMBL" id="MBY26285.1"/>
    </source>
</evidence>
<accession>A0A2S2PA25</accession>
<reference evidence="1" key="1">
    <citation type="submission" date="2018-04" db="EMBL/GenBank/DDBJ databases">
        <title>Transcriptome of Schizaphis graminum biotype I.</title>
        <authorList>
            <person name="Scully E.D."/>
            <person name="Geib S.M."/>
            <person name="Palmer N.A."/>
            <person name="Koch K."/>
            <person name="Bradshaw J."/>
            <person name="Heng-Moss T."/>
            <person name="Sarath G."/>
        </authorList>
    </citation>
    <scope>NUCLEOTIDE SEQUENCE</scope>
</reference>
<name>A0A2S2PA25_SCHGA</name>
<dbReference type="EMBL" id="GGMR01013666">
    <property type="protein sequence ID" value="MBY26285.1"/>
    <property type="molecule type" value="Transcribed_RNA"/>
</dbReference>
<gene>
    <name evidence="1" type="ORF">g.173471</name>
</gene>
<dbReference type="AlphaFoldDB" id="A0A2S2PA25"/>
<protein>
    <submittedName>
        <fullName evidence="1">Uncharacterized protein</fullName>
    </submittedName>
</protein>